<dbReference type="InterPro" id="IPR010921">
    <property type="entry name" value="Trp_repressor/repl_initiator"/>
</dbReference>
<proteinExistence type="inferred from homology"/>
<organism evidence="4 5">
    <name type="scientific">Chromohalobacter marismortui</name>
    <dbReference type="NCBI Taxonomy" id="42055"/>
    <lineage>
        <taxon>Bacteria</taxon>
        <taxon>Pseudomonadati</taxon>
        <taxon>Pseudomonadota</taxon>
        <taxon>Gammaproteobacteria</taxon>
        <taxon>Oceanospirillales</taxon>
        <taxon>Halomonadaceae</taxon>
        <taxon>Chromohalobacter</taxon>
    </lineage>
</organism>
<dbReference type="Gene3D" id="1.10.10.10">
    <property type="entry name" value="Winged helix-like DNA-binding domain superfamily/Winged helix DNA-binding domain"/>
    <property type="match status" value="1"/>
</dbReference>
<dbReference type="PANTHER" id="PTHR33795:SF1">
    <property type="entry name" value="INSERTION ELEMENT IS150 PROTEIN INSJ"/>
    <property type="match status" value="1"/>
</dbReference>
<dbReference type="GO" id="GO:0043565">
    <property type="term" value="F:sequence-specific DNA binding"/>
    <property type="evidence" value="ECO:0007669"/>
    <property type="project" value="InterPro"/>
</dbReference>
<dbReference type="PANTHER" id="PTHR33795">
    <property type="entry name" value="INSERTION ELEMENT IS150 PROTEIN INSJ"/>
    <property type="match status" value="1"/>
</dbReference>
<sequence>MRNQYSDQFKWQVVQQYLYGKVGLKETARHFGLDYSMVRRWVEQYRQHGPSGLRQTRRHYSPAFKREVLEKMWRDGLSIRQTEILFDIRAAGAIGRWERQYHSGGLTALEPKRTGRRPMPQKPPSPPPESPTDGERSHEELLEELAYLRAENAYLKKLDALAREKRATTRGKKPKPSKG</sequence>
<accession>A0A4V3F2J2</accession>
<feature type="region of interest" description="Disordered" evidence="2">
    <location>
        <begin position="105"/>
        <end position="141"/>
    </location>
</feature>
<evidence type="ECO:0000313" key="5">
    <source>
        <dbReference type="Proteomes" id="UP000295380"/>
    </source>
</evidence>
<comment type="caution">
    <text evidence="4">The sequence shown here is derived from an EMBL/GenBank/DDBJ whole genome shotgun (WGS) entry which is preliminary data.</text>
</comment>
<dbReference type="InterPro" id="IPR052057">
    <property type="entry name" value="IS150/IS1296_orfA-like"/>
</dbReference>
<dbReference type="AlphaFoldDB" id="A0A4V3F2J2"/>
<dbReference type="SUPFAM" id="SSF46689">
    <property type="entry name" value="Homeodomain-like"/>
    <property type="match status" value="1"/>
</dbReference>
<protein>
    <submittedName>
        <fullName evidence="4">Transposase</fullName>
    </submittedName>
</protein>
<feature type="domain" description="Insertion element IS150 protein InsJ-like helix-turn-helix" evidence="3">
    <location>
        <begin position="64"/>
        <end position="117"/>
    </location>
</feature>
<dbReference type="SUPFAM" id="SSF48295">
    <property type="entry name" value="TrpR-like"/>
    <property type="match status" value="1"/>
</dbReference>
<name>A0A4V3F2J2_9GAMM</name>
<dbReference type="EMBL" id="SOBR01000019">
    <property type="protein sequence ID" value="TDU17626.1"/>
    <property type="molecule type" value="Genomic_DNA"/>
</dbReference>
<comment type="similarity">
    <text evidence="1">Belongs to the IS150/IS1296 orfA family.</text>
</comment>
<gene>
    <name evidence="4" type="ORF">C8E00_1191</name>
</gene>
<dbReference type="InterPro" id="IPR009057">
    <property type="entry name" value="Homeodomain-like_sf"/>
</dbReference>
<dbReference type="Proteomes" id="UP000295380">
    <property type="component" value="Unassembled WGS sequence"/>
</dbReference>
<evidence type="ECO:0000313" key="4">
    <source>
        <dbReference type="EMBL" id="TDU17626.1"/>
    </source>
</evidence>
<dbReference type="InterPro" id="IPR055247">
    <property type="entry name" value="InsJ-like_HTH"/>
</dbReference>
<evidence type="ECO:0000256" key="2">
    <source>
        <dbReference type="SAM" id="MobiDB-lite"/>
    </source>
</evidence>
<feature type="domain" description="Insertion element IS150 protein InsJ-like helix-turn-helix" evidence="3">
    <location>
        <begin position="10"/>
        <end position="58"/>
    </location>
</feature>
<reference evidence="4 5" key="1">
    <citation type="submission" date="2019-03" db="EMBL/GenBank/DDBJ databases">
        <title>Genomic Encyclopedia of Type Strains, Phase IV (KMG-IV): sequencing the most valuable type-strain genomes for metagenomic binning, comparative biology and taxonomic classification.</title>
        <authorList>
            <person name="Goeker M."/>
        </authorList>
    </citation>
    <scope>NUCLEOTIDE SEQUENCE [LARGE SCALE GENOMIC DNA]</scope>
    <source>
        <strain evidence="4 5">DSM 6770</strain>
    </source>
</reference>
<evidence type="ECO:0000259" key="3">
    <source>
        <dbReference type="Pfam" id="PF13518"/>
    </source>
</evidence>
<evidence type="ECO:0000256" key="1">
    <source>
        <dbReference type="ARBA" id="ARBA00038232"/>
    </source>
</evidence>
<dbReference type="InterPro" id="IPR036388">
    <property type="entry name" value="WH-like_DNA-bd_sf"/>
</dbReference>
<dbReference type="Pfam" id="PF13518">
    <property type="entry name" value="HTH_28"/>
    <property type="match status" value="2"/>
</dbReference>
<feature type="compositionally biased region" description="Pro residues" evidence="2">
    <location>
        <begin position="120"/>
        <end position="130"/>
    </location>
</feature>
<keyword evidence="5" id="KW-1185">Reference proteome</keyword>